<dbReference type="SMART" id="SM00220">
    <property type="entry name" value="S_TKc"/>
    <property type="match status" value="1"/>
</dbReference>
<reference evidence="10 11" key="1">
    <citation type="submission" date="2024-04" db="EMBL/GenBank/DDBJ databases">
        <title>Tritrichomonas musculus Genome.</title>
        <authorList>
            <person name="Alves-Ferreira E."/>
            <person name="Grigg M."/>
            <person name="Lorenzi H."/>
            <person name="Galac M."/>
        </authorList>
    </citation>
    <scope>NUCLEOTIDE SEQUENCE [LARGE SCALE GENOMIC DNA]</scope>
    <source>
        <strain evidence="10 11">EAF2021</strain>
    </source>
</reference>
<dbReference type="EMBL" id="JAPFFF010000058">
    <property type="protein sequence ID" value="KAK8837811.1"/>
    <property type="molecule type" value="Genomic_DNA"/>
</dbReference>
<dbReference type="InterPro" id="IPR000719">
    <property type="entry name" value="Prot_kinase_dom"/>
</dbReference>
<dbReference type="PROSITE" id="PS00108">
    <property type="entry name" value="PROTEIN_KINASE_ST"/>
    <property type="match status" value="1"/>
</dbReference>
<evidence type="ECO:0000256" key="1">
    <source>
        <dbReference type="ARBA" id="ARBA00022527"/>
    </source>
</evidence>
<name>A0ABR2GVX7_9EUKA</name>
<evidence type="ECO:0000256" key="6">
    <source>
        <dbReference type="PROSITE-ProRule" id="PRU10141"/>
    </source>
</evidence>
<evidence type="ECO:0000256" key="2">
    <source>
        <dbReference type="ARBA" id="ARBA00022679"/>
    </source>
</evidence>
<keyword evidence="4" id="KW-0418">Kinase</keyword>
<dbReference type="Gene3D" id="3.30.200.20">
    <property type="entry name" value="Phosphorylase Kinase, domain 1"/>
    <property type="match status" value="1"/>
</dbReference>
<keyword evidence="1 7" id="KW-0723">Serine/threonine-protein kinase</keyword>
<evidence type="ECO:0008006" key="12">
    <source>
        <dbReference type="Google" id="ProtNLM"/>
    </source>
</evidence>
<dbReference type="InterPro" id="IPR000961">
    <property type="entry name" value="AGC-kinase_C"/>
</dbReference>
<keyword evidence="3 6" id="KW-0547">Nucleotide-binding</keyword>
<organism evidence="10 11">
    <name type="scientific">Tritrichomonas musculus</name>
    <dbReference type="NCBI Taxonomy" id="1915356"/>
    <lineage>
        <taxon>Eukaryota</taxon>
        <taxon>Metamonada</taxon>
        <taxon>Parabasalia</taxon>
        <taxon>Tritrichomonadida</taxon>
        <taxon>Tritrichomonadidae</taxon>
        <taxon>Tritrichomonas</taxon>
    </lineage>
</organism>
<protein>
    <recommendedName>
        <fullName evidence="12">AGC family protein kinase</fullName>
    </recommendedName>
</protein>
<feature type="domain" description="AGC-kinase C-terminal" evidence="9">
    <location>
        <begin position="264"/>
        <end position="317"/>
    </location>
</feature>
<evidence type="ECO:0000256" key="7">
    <source>
        <dbReference type="RuleBase" id="RU000304"/>
    </source>
</evidence>
<keyword evidence="5 6" id="KW-0067">ATP-binding</keyword>
<dbReference type="SUPFAM" id="SSF56112">
    <property type="entry name" value="Protein kinase-like (PK-like)"/>
    <property type="match status" value="1"/>
</dbReference>
<evidence type="ECO:0000259" key="9">
    <source>
        <dbReference type="PROSITE" id="PS51285"/>
    </source>
</evidence>
<evidence type="ECO:0000256" key="4">
    <source>
        <dbReference type="ARBA" id="ARBA00022777"/>
    </source>
</evidence>
<dbReference type="Proteomes" id="UP001470230">
    <property type="component" value="Unassembled WGS sequence"/>
</dbReference>
<dbReference type="InterPro" id="IPR011009">
    <property type="entry name" value="Kinase-like_dom_sf"/>
</dbReference>
<evidence type="ECO:0000259" key="8">
    <source>
        <dbReference type="PROSITE" id="PS50011"/>
    </source>
</evidence>
<dbReference type="PROSITE" id="PS51285">
    <property type="entry name" value="AGC_KINASE_CTER"/>
    <property type="match status" value="1"/>
</dbReference>
<dbReference type="PANTHER" id="PTHR24353:SF37">
    <property type="entry name" value="CAMP-DEPENDENT PROTEIN KINASE CATALYTIC SUBUNIT PRKX"/>
    <property type="match status" value="1"/>
</dbReference>
<dbReference type="Gene3D" id="1.10.510.10">
    <property type="entry name" value="Transferase(Phosphotransferase) domain 1"/>
    <property type="match status" value="1"/>
</dbReference>
<comment type="similarity">
    <text evidence="7">Belongs to the protein kinase superfamily.</text>
</comment>
<proteinExistence type="inferred from homology"/>
<dbReference type="PANTHER" id="PTHR24353">
    <property type="entry name" value="CYCLIC NUCLEOTIDE-DEPENDENT PROTEIN KINASE"/>
    <property type="match status" value="1"/>
</dbReference>
<accession>A0ABR2GVX7</accession>
<sequence length="317" mass="36486">MQNFELSQFNIVRTIGVGSFSHVELCFHTPTQKYCVLKVMSKKRVVELNQLEHVQSEVEILRMVQHPNVVALYGTFQDSKNLYLVQEYIAGGEVFSHLRTMQYFDLDVTRFYAAEILLVFQMLQNHNLVYRDLKPENLVFSADGHIKFIDFGFAKQITDRTYTLCGTPEYLAPEVIRGEGASFCSDWWSYGILIYEFLVGQTPFVDDNENQMYSKICRGQVYFPSTIDPITKSLIQGLLQVDPSKRLGCTAIGAKEIMDHQWFQGIDWNKVYNHRYQAPLVPIVEDEGDSSNFADYSDPSLIMDVIATEDMPHFDGF</sequence>
<keyword evidence="2" id="KW-0808">Transferase</keyword>
<dbReference type="InterPro" id="IPR017441">
    <property type="entry name" value="Protein_kinase_ATP_BS"/>
</dbReference>
<evidence type="ECO:0000313" key="10">
    <source>
        <dbReference type="EMBL" id="KAK8837811.1"/>
    </source>
</evidence>
<evidence type="ECO:0000256" key="5">
    <source>
        <dbReference type="ARBA" id="ARBA00022840"/>
    </source>
</evidence>
<dbReference type="InterPro" id="IPR008271">
    <property type="entry name" value="Ser/Thr_kinase_AS"/>
</dbReference>
<dbReference type="PROSITE" id="PS00107">
    <property type="entry name" value="PROTEIN_KINASE_ATP"/>
    <property type="match status" value="1"/>
</dbReference>
<feature type="domain" description="Protein kinase" evidence="8">
    <location>
        <begin position="9"/>
        <end position="263"/>
    </location>
</feature>
<feature type="binding site" evidence="6">
    <location>
        <position position="38"/>
    </location>
    <ligand>
        <name>ATP</name>
        <dbReference type="ChEBI" id="CHEBI:30616"/>
    </ligand>
</feature>
<dbReference type="Pfam" id="PF00069">
    <property type="entry name" value="Pkinase"/>
    <property type="match status" value="1"/>
</dbReference>
<comment type="caution">
    <text evidence="10">The sequence shown here is derived from an EMBL/GenBank/DDBJ whole genome shotgun (WGS) entry which is preliminary data.</text>
</comment>
<dbReference type="PROSITE" id="PS50011">
    <property type="entry name" value="PROTEIN_KINASE_DOM"/>
    <property type="match status" value="1"/>
</dbReference>
<evidence type="ECO:0000256" key="3">
    <source>
        <dbReference type="ARBA" id="ARBA00022741"/>
    </source>
</evidence>
<keyword evidence="11" id="KW-1185">Reference proteome</keyword>
<evidence type="ECO:0000313" key="11">
    <source>
        <dbReference type="Proteomes" id="UP001470230"/>
    </source>
</evidence>
<gene>
    <name evidence="10" type="ORF">M9Y10_036349</name>
</gene>